<dbReference type="Proteomes" id="UP000249886">
    <property type="component" value="Unassembled WGS sequence"/>
</dbReference>
<evidence type="ECO:0000256" key="1">
    <source>
        <dbReference type="SAM" id="MobiDB-lite"/>
    </source>
</evidence>
<keyword evidence="2" id="KW-0472">Membrane</keyword>
<comment type="caution">
    <text evidence="3">The sequence shown here is derived from an EMBL/GenBank/DDBJ whole genome shotgun (WGS) entry which is preliminary data.</text>
</comment>
<reference evidence="3 4" key="1">
    <citation type="submission" date="2018-06" db="EMBL/GenBank/DDBJ databases">
        <authorList>
            <consortium name="Pathogen Informatics"/>
            <person name="Doyle S."/>
        </authorList>
    </citation>
    <scope>NUCLEOTIDE SEQUENCE [LARGE SCALE GENOMIC DNA]</scope>
    <source>
        <strain evidence="3 4">NCTC10254</strain>
    </source>
</reference>
<protein>
    <submittedName>
        <fullName evidence="3">Uncharacterized protein conserved in bacteria</fullName>
    </submittedName>
</protein>
<name>A0A6H9XR51_9CORY</name>
<evidence type="ECO:0000256" key="2">
    <source>
        <dbReference type="SAM" id="Phobius"/>
    </source>
</evidence>
<proteinExistence type="predicted"/>
<feature type="transmembrane region" description="Helical" evidence="2">
    <location>
        <begin position="35"/>
        <end position="59"/>
    </location>
</feature>
<dbReference type="GeneID" id="84573611"/>
<sequence length="214" mass="22246">MSNYYQSPNNSQPFGPAPQPQQQPVIMVAANRNRALGIIMVVLMVLLVAVLGLIGWLYFNRTYQGHAPVLLKNQDEIETTAPVNNAAPAPQAAAPAAPVTVTVPAPAGNSGASNSSNSGSSSYDALTIPATRCSNYAYAGTNGSDFVSVCNDGGYTYKAYVNDGYLERPASAGGSGRFVVDASPHTITVSGAAVFVQDSSGNTVLTVPMTNWRG</sequence>
<organism evidence="3 4">
    <name type="scientific">Corynebacterium matruchotii</name>
    <dbReference type="NCBI Taxonomy" id="43768"/>
    <lineage>
        <taxon>Bacteria</taxon>
        <taxon>Bacillati</taxon>
        <taxon>Actinomycetota</taxon>
        <taxon>Actinomycetes</taxon>
        <taxon>Mycobacteriales</taxon>
        <taxon>Corynebacteriaceae</taxon>
        <taxon>Corynebacterium</taxon>
    </lineage>
</organism>
<evidence type="ECO:0000313" key="4">
    <source>
        <dbReference type="Proteomes" id="UP000249886"/>
    </source>
</evidence>
<feature type="compositionally biased region" description="Polar residues" evidence="1">
    <location>
        <begin position="1"/>
        <end position="11"/>
    </location>
</feature>
<evidence type="ECO:0000313" key="3">
    <source>
        <dbReference type="EMBL" id="SPW28585.1"/>
    </source>
</evidence>
<gene>
    <name evidence="3" type="ORF">NCTC10254_01531</name>
</gene>
<dbReference type="RefSeq" id="WP_005525124.1">
    <property type="nucleotide sequence ID" value="NZ_CAUOYC010000004.1"/>
</dbReference>
<dbReference type="EMBL" id="UARK01000011">
    <property type="protein sequence ID" value="SPW28585.1"/>
    <property type="molecule type" value="Genomic_DNA"/>
</dbReference>
<keyword evidence="2" id="KW-0812">Transmembrane</keyword>
<accession>A0A6H9XR51</accession>
<keyword evidence="2" id="KW-1133">Transmembrane helix</keyword>
<feature type="region of interest" description="Disordered" evidence="1">
    <location>
        <begin position="1"/>
        <end position="21"/>
    </location>
</feature>
<dbReference type="AlphaFoldDB" id="A0A6H9XR51"/>